<evidence type="ECO:0000256" key="3">
    <source>
        <dbReference type="ARBA" id="ARBA00023002"/>
    </source>
</evidence>
<feature type="binding site" description="axial binding residue" evidence="5">
    <location>
        <position position="479"/>
    </location>
    <ligand>
        <name>heme</name>
        <dbReference type="ChEBI" id="CHEBI:30413"/>
    </ligand>
    <ligandPart>
        <name>Fe</name>
        <dbReference type="ChEBI" id="CHEBI:18248"/>
    </ligandPart>
</feature>
<protein>
    <recommendedName>
        <fullName evidence="9">Cytochrome P450</fullName>
    </recommendedName>
</protein>
<accession>A0A8T0GTD3</accession>
<dbReference type="GO" id="GO:0004497">
    <property type="term" value="F:monooxygenase activity"/>
    <property type="evidence" value="ECO:0007669"/>
    <property type="project" value="InterPro"/>
</dbReference>
<feature type="transmembrane region" description="Helical" evidence="6">
    <location>
        <begin position="21"/>
        <end position="42"/>
    </location>
</feature>
<evidence type="ECO:0000256" key="2">
    <source>
        <dbReference type="ARBA" id="ARBA00022723"/>
    </source>
</evidence>
<dbReference type="Pfam" id="PF00067">
    <property type="entry name" value="p450"/>
    <property type="match status" value="1"/>
</dbReference>
<name>A0A8T0GTD3_CERPU</name>
<dbReference type="PRINTS" id="PR00385">
    <property type="entry name" value="P450"/>
</dbReference>
<keyword evidence="8" id="KW-1185">Reference proteome</keyword>
<reference evidence="7" key="1">
    <citation type="submission" date="2020-06" db="EMBL/GenBank/DDBJ databases">
        <title>WGS assembly of Ceratodon purpureus strain R40.</title>
        <authorList>
            <person name="Carey S.B."/>
            <person name="Jenkins J."/>
            <person name="Shu S."/>
            <person name="Lovell J.T."/>
            <person name="Sreedasyam A."/>
            <person name="Maumus F."/>
            <person name="Tiley G.P."/>
            <person name="Fernandez-Pozo N."/>
            <person name="Barry K."/>
            <person name="Chen C."/>
            <person name="Wang M."/>
            <person name="Lipzen A."/>
            <person name="Daum C."/>
            <person name="Saski C.A."/>
            <person name="Payton A.C."/>
            <person name="Mcbreen J.C."/>
            <person name="Conrad R.E."/>
            <person name="Kollar L.M."/>
            <person name="Olsson S."/>
            <person name="Huttunen S."/>
            <person name="Landis J.B."/>
            <person name="Wickett N.J."/>
            <person name="Johnson M.G."/>
            <person name="Rensing S.A."/>
            <person name="Grimwood J."/>
            <person name="Schmutz J."/>
            <person name="Mcdaniel S.F."/>
        </authorList>
    </citation>
    <scope>NUCLEOTIDE SEQUENCE</scope>
    <source>
        <strain evidence="7">R40</strain>
    </source>
</reference>
<sequence>MKSEPGWSFQYHSMSHLIGMSAGPILVALAIGGFVTWLWWYGQAQRNTQGPKRWPLIGSTIEIVLNWDRLHDWMLEQFSDTKTFHLATMATVSPLPSIFTVDPANVEYILKTNFSNYPKGYVHCERLRELFGMGIFAVDGHLWKEQRRVTSYEFSSAALRDFSTVVFREYASKLVSILARFASTAEEFDLQDLCMRMTLDTTSKIGFGVELHCLSPSLPTVPFAKCFDDANYISFYRFGDPLWRLKRMLNIGIERKLKECIKVMDDFTFDVIDKRRKDMAAFTNQPKQSDLLSRFIDLCTDDGGISIYTDKDLRDMILNFLVAGRDTTAVTLSWFFYMMTCHPEVANKIVDELSTVAQSPAQHTGEVTEETIVEFSKLLTYETLGKLHYLHAALSETLRLYPAVPIEGKEAAEDDVLPDGTFVKKGSHTGYVPYSMGRMKFLWGDDAMIFKPERWLENGLYQPQPLFKFSAFQAGPRTCLGKDSAYLQMKMTAALVLRFFALHLVPGHPIHYRTMIVLNLQHGLRVTAMPPSSVHSSPNTLE</sequence>
<evidence type="ECO:0000256" key="4">
    <source>
        <dbReference type="ARBA" id="ARBA00023004"/>
    </source>
</evidence>
<comment type="caution">
    <text evidence="7">The sequence shown here is derived from an EMBL/GenBank/DDBJ whole genome shotgun (WGS) entry which is preliminary data.</text>
</comment>
<organism evidence="7 8">
    <name type="scientific">Ceratodon purpureus</name>
    <name type="common">Fire moss</name>
    <name type="synonym">Dicranum purpureum</name>
    <dbReference type="NCBI Taxonomy" id="3225"/>
    <lineage>
        <taxon>Eukaryota</taxon>
        <taxon>Viridiplantae</taxon>
        <taxon>Streptophyta</taxon>
        <taxon>Embryophyta</taxon>
        <taxon>Bryophyta</taxon>
        <taxon>Bryophytina</taxon>
        <taxon>Bryopsida</taxon>
        <taxon>Dicranidae</taxon>
        <taxon>Pseudoditrichales</taxon>
        <taxon>Ditrichaceae</taxon>
        <taxon>Ceratodon</taxon>
    </lineage>
</organism>
<dbReference type="InterPro" id="IPR002401">
    <property type="entry name" value="Cyt_P450_E_grp-I"/>
</dbReference>
<gene>
    <name evidence="7" type="ORF">KC19_10G164500</name>
</gene>
<keyword evidence="3" id="KW-0560">Oxidoreductase</keyword>
<keyword evidence="6" id="KW-1133">Transmembrane helix</keyword>
<dbReference type="InterPro" id="IPR036396">
    <property type="entry name" value="Cyt_P450_sf"/>
</dbReference>
<evidence type="ECO:0000313" key="8">
    <source>
        <dbReference type="Proteomes" id="UP000822688"/>
    </source>
</evidence>
<dbReference type="Proteomes" id="UP000822688">
    <property type="component" value="Chromosome 10"/>
</dbReference>
<dbReference type="SUPFAM" id="SSF48264">
    <property type="entry name" value="Cytochrome P450"/>
    <property type="match status" value="1"/>
</dbReference>
<evidence type="ECO:0008006" key="9">
    <source>
        <dbReference type="Google" id="ProtNLM"/>
    </source>
</evidence>
<comment type="cofactor">
    <cofactor evidence="5">
        <name>heme</name>
        <dbReference type="ChEBI" id="CHEBI:30413"/>
    </cofactor>
</comment>
<evidence type="ECO:0000256" key="1">
    <source>
        <dbReference type="ARBA" id="ARBA00010617"/>
    </source>
</evidence>
<dbReference type="Gene3D" id="1.10.630.10">
    <property type="entry name" value="Cytochrome P450"/>
    <property type="match status" value="1"/>
</dbReference>
<dbReference type="EMBL" id="CM026431">
    <property type="protein sequence ID" value="KAG0560232.1"/>
    <property type="molecule type" value="Genomic_DNA"/>
</dbReference>
<evidence type="ECO:0000256" key="6">
    <source>
        <dbReference type="SAM" id="Phobius"/>
    </source>
</evidence>
<keyword evidence="2 5" id="KW-0479">Metal-binding</keyword>
<comment type="similarity">
    <text evidence="1">Belongs to the cytochrome P450 family.</text>
</comment>
<dbReference type="PANTHER" id="PTHR24296">
    <property type="entry name" value="CYTOCHROME P450"/>
    <property type="match status" value="1"/>
</dbReference>
<dbReference type="InterPro" id="IPR001128">
    <property type="entry name" value="Cyt_P450"/>
</dbReference>
<dbReference type="GO" id="GO:0020037">
    <property type="term" value="F:heme binding"/>
    <property type="evidence" value="ECO:0007669"/>
    <property type="project" value="InterPro"/>
</dbReference>
<dbReference type="AlphaFoldDB" id="A0A8T0GTD3"/>
<keyword evidence="6" id="KW-0472">Membrane</keyword>
<keyword evidence="5" id="KW-0349">Heme</keyword>
<evidence type="ECO:0000313" key="7">
    <source>
        <dbReference type="EMBL" id="KAG0560232.1"/>
    </source>
</evidence>
<keyword evidence="6" id="KW-0812">Transmembrane</keyword>
<dbReference type="PRINTS" id="PR00463">
    <property type="entry name" value="EP450I"/>
</dbReference>
<dbReference type="GO" id="GO:0005506">
    <property type="term" value="F:iron ion binding"/>
    <property type="evidence" value="ECO:0007669"/>
    <property type="project" value="InterPro"/>
</dbReference>
<proteinExistence type="inferred from homology"/>
<dbReference type="GO" id="GO:0016705">
    <property type="term" value="F:oxidoreductase activity, acting on paired donors, with incorporation or reduction of molecular oxygen"/>
    <property type="evidence" value="ECO:0007669"/>
    <property type="project" value="InterPro"/>
</dbReference>
<dbReference type="CDD" id="cd11064">
    <property type="entry name" value="CYP86A"/>
    <property type="match status" value="1"/>
</dbReference>
<keyword evidence="4 5" id="KW-0408">Iron</keyword>
<evidence type="ECO:0000256" key="5">
    <source>
        <dbReference type="PIRSR" id="PIRSR602401-1"/>
    </source>
</evidence>